<dbReference type="RefSeq" id="WP_164464763.1">
    <property type="nucleotide sequence ID" value="NZ_JBHRSX010000014.1"/>
</dbReference>
<feature type="domain" description="Protein kinase" evidence="6">
    <location>
        <begin position="81"/>
        <end position="344"/>
    </location>
</feature>
<keyword evidence="3" id="KW-0418">Kinase</keyword>
<dbReference type="InterPro" id="IPR000719">
    <property type="entry name" value="Prot_kinase_dom"/>
</dbReference>
<feature type="repeat" description="TPR" evidence="5">
    <location>
        <begin position="595"/>
        <end position="628"/>
    </location>
</feature>
<evidence type="ECO:0000256" key="2">
    <source>
        <dbReference type="ARBA" id="ARBA00022741"/>
    </source>
</evidence>
<dbReference type="InterPro" id="IPR011990">
    <property type="entry name" value="TPR-like_helical_dom_sf"/>
</dbReference>
<dbReference type="PROSITE" id="PS50005">
    <property type="entry name" value="TPR"/>
    <property type="match status" value="1"/>
</dbReference>
<dbReference type="InterPro" id="IPR019734">
    <property type="entry name" value="TPR_rpt"/>
</dbReference>
<evidence type="ECO:0000259" key="6">
    <source>
        <dbReference type="PROSITE" id="PS50011"/>
    </source>
</evidence>
<accession>A0ABV7JXV3</accession>
<dbReference type="Proteomes" id="UP001595477">
    <property type="component" value="Unassembled WGS sequence"/>
</dbReference>
<evidence type="ECO:0000256" key="1">
    <source>
        <dbReference type="ARBA" id="ARBA00022679"/>
    </source>
</evidence>
<evidence type="ECO:0000256" key="3">
    <source>
        <dbReference type="ARBA" id="ARBA00022777"/>
    </source>
</evidence>
<dbReference type="Gene3D" id="3.30.200.20">
    <property type="entry name" value="Phosphorylase Kinase, domain 1"/>
    <property type="match status" value="1"/>
</dbReference>
<dbReference type="SUPFAM" id="SSF56112">
    <property type="entry name" value="Protein kinase-like (PK-like)"/>
    <property type="match status" value="1"/>
</dbReference>
<dbReference type="PROSITE" id="PS50011">
    <property type="entry name" value="PROTEIN_KINASE_DOM"/>
    <property type="match status" value="1"/>
</dbReference>
<dbReference type="InterPro" id="IPR011009">
    <property type="entry name" value="Kinase-like_dom_sf"/>
</dbReference>
<evidence type="ECO:0000256" key="5">
    <source>
        <dbReference type="PROSITE-ProRule" id="PRU00339"/>
    </source>
</evidence>
<protein>
    <submittedName>
        <fullName evidence="7">Tetratricopeptide repeat protein</fullName>
    </submittedName>
</protein>
<name>A0ABV7JXV3_9ALTE</name>
<evidence type="ECO:0000313" key="8">
    <source>
        <dbReference type="Proteomes" id="UP001595477"/>
    </source>
</evidence>
<dbReference type="InterPro" id="IPR008271">
    <property type="entry name" value="Ser/Thr_kinase_AS"/>
</dbReference>
<organism evidence="7 8">
    <name type="scientific">Alteromonas oceani</name>
    <dbReference type="NCBI Taxonomy" id="2071609"/>
    <lineage>
        <taxon>Bacteria</taxon>
        <taxon>Pseudomonadati</taxon>
        <taxon>Pseudomonadota</taxon>
        <taxon>Gammaproteobacteria</taxon>
        <taxon>Alteromonadales</taxon>
        <taxon>Alteromonadaceae</taxon>
        <taxon>Alteromonas/Salinimonas group</taxon>
        <taxon>Alteromonas</taxon>
    </lineage>
</organism>
<dbReference type="EMBL" id="JBHRSX010000014">
    <property type="protein sequence ID" value="MFC3201551.1"/>
    <property type="molecule type" value="Genomic_DNA"/>
</dbReference>
<dbReference type="PROSITE" id="PS00108">
    <property type="entry name" value="PROTEIN_KINASE_ST"/>
    <property type="match status" value="1"/>
</dbReference>
<evidence type="ECO:0000256" key="4">
    <source>
        <dbReference type="ARBA" id="ARBA00022840"/>
    </source>
</evidence>
<keyword evidence="5" id="KW-0802">TPR repeat</keyword>
<keyword evidence="8" id="KW-1185">Reference proteome</keyword>
<dbReference type="PANTHER" id="PTHR43289:SF34">
    <property type="entry name" value="SERINE_THREONINE-PROTEIN KINASE YBDM-RELATED"/>
    <property type="match status" value="1"/>
</dbReference>
<dbReference type="SMART" id="SM00220">
    <property type="entry name" value="S_TKc"/>
    <property type="match status" value="1"/>
</dbReference>
<gene>
    <name evidence="7" type="ORF">ACFOEW_06930</name>
</gene>
<dbReference type="SMART" id="SM00028">
    <property type="entry name" value="TPR"/>
    <property type="match status" value="7"/>
</dbReference>
<comment type="caution">
    <text evidence="7">The sequence shown here is derived from an EMBL/GenBank/DDBJ whole genome shotgun (WGS) entry which is preliminary data.</text>
</comment>
<dbReference type="Pfam" id="PF13374">
    <property type="entry name" value="TPR_10"/>
    <property type="match status" value="2"/>
</dbReference>
<dbReference type="PANTHER" id="PTHR43289">
    <property type="entry name" value="MITOGEN-ACTIVATED PROTEIN KINASE KINASE KINASE 20-RELATED"/>
    <property type="match status" value="1"/>
</dbReference>
<proteinExistence type="predicted"/>
<evidence type="ECO:0000313" key="7">
    <source>
        <dbReference type="EMBL" id="MFC3201551.1"/>
    </source>
</evidence>
<dbReference type="Pfam" id="PF13424">
    <property type="entry name" value="TPR_12"/>
    <property type="match status" value="1"/>
</dbReference>
<sequence>MDTIEWQQIETYFHKALELPVSQRNAFIGEQFANQPQVRDAILRMLEHAENTASLNAIVEQAASSVVDSSVDLTGTMAGNYQLIRKIDSGGMGAVYLAERADQQFQKQVAVKLINTAVREPYLAARFIEERQTLANLEHANITRLYDGGSTDNDIPFLVMEYVDGTPLDRYCEERQLTLRARLQLFLKVCDALQYAHQKLVIHCDLKPANILVDAAGEPKLMDFGIARLIDKAVSNDDASKSMTLSYASPEQLAGKPVSVATDVFALGLILHKLVSEGLPIETVHSSSARLEQLERLAPIEVASSAGYPRGRVLDAIIYHAVQFKPQDRYSSVSDMRKDIDNYLHHYPVTAFAPGPWYRCGLYLQRNMISAALTCSLVVVMLVTSVTIWQQSNAVAQQKEVAERERDSAQLAQQKAESVSEFITDMFYELKPDNAKGSEVTVMEVIEKTIDRLNDDDQAGLVEQPLVNAEIRLTIGNMLWQIGNIKQSIVQLETAVALYEQHSGQDTKAYLTTLNALANAYSRADRHPERLPIAEKIVNAAREVHGENARRTLGYTLNLGGYYNDMEQPEKAIDIHLDVLERAVQHLGEDNDVTIITLASLGNDYYRYGDEEQAISYFNRALEDATRAFGEQHTLVLYSMERLVSIYSGGLTTDKAGEEMAIRYLDLSTRMLGERHQDTLRAKYLLARILYQKHQYDASLVMIEEAIPVLTEVLGPKHYRVIDLHSLRATVLMEGGQLEQALVASQQVLAAKTERYGKIDDYTIREQHKLGDIYLRLRQLGKAELSFKEALQRWQELPVNNPNDYENRFIGEHEALLALAAVYHLKQQPDKQAEMIARATRIENEQSQYSYREHDVYFPDQVKEPL</sequence>
<dbReference type="Gene3D" id="1.25.40.10">
    <property type="entry name" value="Tetratricopeptide repeat domain"/>
    <property type="match status" value="2"/>
</dbReference>
<keyword evidence="1" id="KW-0808">Transferase</keyword>
<dbReference type="CDD" id="cd14014">
    <property type="entry name" value="STKc_PknB_like"/>
    <property type="match status" value="1"/>
</dbReference>
<reference evidence="8" key="1">
    <citation type="journal article" date="2019" name="Int. J. Syst. Evol. Microbiol.">
        <title>The Global Catalogue of Microorganisms (GCM) 10K type strain sequencing project: providing services to taxonomists for standard genome sequencing and annotation.</title>
        <authorList>
            <consortium name="The Broad Institute Genomics Platform"/>
            <consortium name="The Broad Institute Genome Sequencing Center for Infectious Disease"/>
            <person name="Wu L."/>
            <person name="Ma J."/>
        </authorList>
    </citation>
    <scope>NUCLEOTIDE SEQUENCE [LARGE SCALE GENOMIC DNA]</scope>
    <source>
        <strain evidence="8">KCTC 52449</strain>
    </source>
</reference>
<dbReference type="Pfam" id="PF00069">
    <property type="entry name" value="Pkinase"/>
    <property type="match status" value="1"/>
</dbReference>
<keyword evidence="4" id="KW-0067">ATP-binding</keyword>
<dbReference type="SUPFAM" id="SSF48452">
    <property type="entry name" value="TPR-like"/>
    <property type="match status" value="3"/>
</dbReference>
<keyword evidence="2" id="KW-0547">Nucleotide-binding</keyword>
<dbReference type="Gene3D" id="1.10.510.10">
    <property type="entry name" value="Transferase(Phosphotransferase) domain 1"/>
    <property type="match status" value="1"/>
</dbReference>